<dbReference type="AlphaFoldDB" id="A0A2V1DUT3"/>
<organism evidence="2 3">
    <name type="scientific">Periconia macrospinosa</name>
    <dbReference type="NCBI Taxonomy" id="97972"/>
    <lineage>
        <taxon>Eukaryota</taxon>
        <taxon>Fungi</taxon>
        <taxon>Dikarya</taxon>
        <taxon>Ascomycota</taxon>
        <taxon>Pezizomycotina</taxon>
        <taxon>Dothideomycetes</taxon>
        <taxon>Pleosporomycetidae</taxon>
        <taxon>Pleosporales</taxon>
        <taxon>Massarineae</taxon>
        <taxon>Periconiaceae</taxon>
        <taxon>Periconia</taxon>
    </lineage>
</organism>
<feature type="signal peptide" evidence="1">
    <location>
        <begin position="1"/>
        <end position="19"/>
    </location>
</feature>
<keyword evidence="3" id="KW-1185">Reference proteome</keyword>
<reference evidence="2 3" key="1">
    <citation type="journal article" date="2018" name="Sci. Rep.">
        <title>Comparative genomics provides insights into the lifestyle and reveals functional heterogeneity of dark septate endophytic fungi.</title>
        <authorList>
            <person name="Knapp D.G."/>
            <person name="Nemeth J.B."/>
            <person name="Barry K."/>
            <person name="Hainaut M."/>
            <person name="Henrissat B."/>
            <person name="Johnson J."/>
            <person name="Kuo A."/>
            <person name="Lim J.H.P."/>
            <person name="Lipzen A."/>
            <person name="Nolan M."/>
            <person name="Ohm R.A."/>
            <person name="Tamas L."/>
            <person name="Grigoriev I.V."/>
            <person name="Spatafora J.W."/>
            <person name="Nagy L.G."/>
            <person name="Kovacs G.M."/>
        </authorList>
    </citation>
    <scope>NUCLEOTIDE SEQUENCE [LARGE SCALE GENOMIC DNA]</scope>
    <source>
        <strain evidence="2 3">DSE2036</strain>
    </source>
</reference>
<feature type="chain" id="PRO_5016009176" evidence="1">
    <location>
        <begin position="20"/>
        <end position="109"/>
    </location>
</feature>
<keyword evidence="1" id="KW-0732">Signal</keyword>
<evidence type="ECO:0000313" key="3">
    <source>
        <dbReference type="Proteomes" id="UP000244855"/>
    </source>
</evidence>
<dbReference type="EMBL" id="KZ805370">
    <property type="protein sequence ID" value="PVI00620.1"/>
    <property type="molecule type" value="Genomic_DNA"/>
</dbReference>
<sequence length="109" mass="11991">MHISTYILLALTATPLTTAFINIRLFSGRDCSGTQYSESRVSRDCTRLPFDIYSGQTHQNSNGDCLYTYYGSACERDTLVAKQDGGSSCGNYWGTVRSARTASCRTGLH</sequence>
<name>A0A2V1DUT3_9PLEO</name>
<accession>A0A2V1DUT3</accession>
<evidence type="ECO:0000313" key="2">
    <source>
        <dbReference type="EMBL" id="PVI00620.1"/>
    </source>
</evidence>
<dbReference type="Proteomes" id="UP000244855">
    <property type="component" value="Unassembled WGS sequence"/>
</dbReference>
<protein>
    <submittedName>
        <fullName evidence="2">Uncharacterized protein</fullName>
    </submittedName>
</protein>
<gene>
    <name evidence="2" type="ORF">DM02DRAFT_707877</name>
</gene>
<evidence type="ECO:0000256" key="1">
    <source>
        <dbReference type="SAM" id="SignalP"/>
    </source>
</evidence>
<proteinExistence type="predicted"/>